<accession>A0A2H5BQ98</accession>
<evidence type="ECO:0000313" key="2">
    <source>
        <dbReference type="Proteomes" id="UP000240283"/>
    </source>
</evidence>
<sequence length="184" mass="22316">MKKIHFKYSTSPPEYKLFPFKHTKYDTYLDGRPHKTGISYKELLEHYPENLWKKVFLEDMVLEYTDEYYKIFNDIVIETVYGTCDLKVRIIILHPETGFRKTARVPDVVRVTTKNDKLSTIRQISYQLNQTIKELCRDVLYSRYHDEWRDHEKEYVKESDAKERRKLAINHFERASRMWQGHSS</sequence>
<protein>
    <submittedName>
        <fullName evidence="1">Uncharacterized protein</fullName>
    </submittedName>
</protein>
<gene>
    <name evidence="1" type="ORF">VPR_144</name>
</gene>
<keyword evidence="2" id="KW-1185">Reference proteome</keyword>
<evidence type="ECO:0000313" key="1">
    <source>
        <dbReference type="EMBL" id="AUG88508.1"/>
    </source>
</evidence>
<name>A0A2H5BQ98_9CAUD</name>
<organism evidence="1 2">
    <name type="scientific">Vibrio phage Vp_R1</name>
    <dbReference type="NCBI Taxonomy" id="2059867"/>
    <lineage>
        <taxon>Viruses</taxon>
        <taxon>Duplodnaviria</taxon>
        <taxon>Heunggongvirae</taxon>
        <taxon>Uroviricota</taxon>
        <taxon>Caudoviricetes</taxon>
        <taxon>Grimontviridae</taxon>
        <taxon>Dalianvirus</taxon>
        <taxon>Dalianvirus R1</taxon>
    </lineage>
</organism>
<dbReference type="EMBL" id="MG603697">
    <property type="protein sequence ID" value="AUG88508.1"/>
    <property type="molecule type" value="Genomic_DNA"/>
</dbReference>
<reference evidence="1 2" key="1">
    <citation type="submission" date="2017-12" db="EMBL/GenBank/DDBJ databases">
        <title>Genomic analysis of a novel phage Vp_R1 lytic to Vibrio parahaemolyticus.</title>
        <authorList>
            <person name="Ren H."/>
            <person name="Li Z."/>
        </authorList>
    </citation>
    <scope>NUCLEOTIDE SEQUENCE [LARGE SCALE GENOMIC DNA]</scope>
</reference>
<dbReference type="Proteomes" id="UP000240283">
    <property type="component" value="Segment"/>
</dbReference>
<proteinExistence type="predicted"/>